<dbReference type="EMBL" id="GBHO01039931">
    <property type="protein sequence ID" value="JAG03673.1"/>
    <property type="molecule type" value="Transcribed_RNA"/>
</dbReference>
<protein>
    <submittedName>
        <fullName evidence="2">Chromosomal replication initiator protein DnaA</fullName>
    </submittedName>
</protein>
<accession>A0A0A9WAZ7</accession>
<reference evidence="2" key="1">
    <citation type="journal article" date="2014" name="PLoS ONE">
        <title>Transcriptome-Based Identification of ABC Transporters in the Western Tarnished Plant Bug Lygus hesperus.</title>
        <authorList>
            <person name="Hull J.J."/>
            <person name="Chaney K."/>
            <person name="Geib S.M."/>
            <person name="Fabrick J.A."/>
            <person name="Brent C.S."/>
            <person name="Walsh D."/>
            <person name="Lavine L.C."/>
        </authorList>
    </citation>
    <scope>NUCLEOTIDE SEQUENCE</scope>
</reference>
<dbReference type="AlphaFoldDB" id="A0A0A9WAZ7"/>
<feature type="region of interest" description="Disordered" evidence="1">
    <location>
        <begin position="106"/>
        <end position="151"/>
    </location>
</feature>
<reference evidence="2" key="2">
    <citation type="submission" date="2014-07" db="EMBL/GenBank/DDBJ databases">
        <authorList>
            <person name="Hull J."/>
        </authorList>
    </citation>
    <scope>NUCLEOTIDE SEQUENCE</scope>
</reference>
<organism evidence="2">
    <name type="scientific">Lygus hesperus</name>
    <name type="common">Western plant bug</name>
    <dbReference type="NCBI Taxonomy" id="30085"/>
    <lineage>
        <taxon>Eukaryota</taxon>
        <taxon>Metazoa</taxon>
        <taxon>Ecdysozoa</taxon>
        <taxon>Arthropoda</taxon>
        <taxon>Hexapoda</taxon>
        <taxon>Insecta</taxon>
        <taxon>Pterygota</taxon>
        <taxon>Neoptera</taxon>
        <taxon>Paraneoptera</taxon>
        <taxon>Hemiptera</taxon>
        <taxon>Heteroptera</taxon>
        <taxon>Panheteroptera</taxon>
        <taxon>Cimicomorpha</taxon>
        <taxon>Miridae</taxon>
        <taxon>Mirini</taxon>
        <taxon>Lygus</taxon>
    </lineage>
</organism>
<evidence type="ECO:0000313" key="2">
    <source>
        <dbReference type="EMBL" id="JAG03673.1"/>
    </source>
</evidence>
<dbReference type="EMBL" id="GBRD01014233">
    <property type="protein sequence ID" value="JAG51593.1"/>
    <property type="molecule type" value="Transcribed_RNA"/>
</dbReference>
<proteinExistence type="predicted"/>
<evidence type="ECO:0000256" key="1">
    <source>
        <dbReference type="SAM" id="MobiDB-lite"/>
    </source>
</evidence>
<evidence type="ECO:0000313" key="3">
    <source>
        <dbReference type="EMBL" id="JAG51593.1"/>
    </source>
</evidence>
<reference evidence="3" key="3">
    <citation type="submission" date="2014-09" db="EMBL/GenBank/DDBJ databases">
        <authorList>
            <person name="Magalhaes I.L.F."/>
            <person name="Oliveira U."/>
            <person name="Santos F.R."/>
            <person name="Vidigal T.H.D.A."/>
            <person name="Brescovit A.D."/>
            <person name="Santos A.J."/>
        </authorList>
    </citation>
    <scope>NUCLEOTIDE SEQUENCE</scope>
</reference>
<sequence length="151" mass="17116">MPSLNEKLKSAEMRSYIRVKNLKIWASYPIRCFRLGTGMYGKFVEACLQHSGGEVILGLPTRFAELITESDVADYKGNLCLLYQRLMGRAYDIRFVEVRENIISIPPPPPLQEEDVGGGEARTAEAENVDEVEEEEEDEAGPSQSKRLRRH</sequence>
<feature type="compositionally biased region" description="Acidic residues" evidence="1">
    <location>
        <begin position="127"/>
        <end position="140"/>
    </location>
</feature>
<name>A0A0A9WAZ7_LYGHE</name>
<gene>
    <name evidence="2" type="primary">dnaA_7</name>
    <name evidence="2" type="ORF">CM83_4413</name>
</gene>